<feature type="domain" description="Glycosyltransferase 2-like" evidence="1">
    <location>
        <begin position="265"/>
        <end position="394"/>
    </location>
</feature>
<dbReference type="CDD" id="cd00761">
    <property type="entry name" value="Glyco_tranf_GTA_type"/>
    <property type="match status" value="1"/>
</dbReference>
<evidence type="ECO:0000313" key="3">
    <source>
        <dbReference type="Proteomes" id="UP000471381"/>
    </source>
</evidence>
<accession>A0A6N9TG12</accession>
<evidence type="ECO:0000259" key="1">
    <source>
        <dbReference type="Pfam" id="PF00535"/>
    </source>
</evidence>
<dbReference type="GO" id="GO:0016758">
    <property type="term" value="F:hexosyltransferase activity"/>
    <property type="evidence" value="ECO:0007669"/>
    <property type="project" value="UniProtKB-ARBA"/>
</dbReference>
<name>A0A6N9TG12_9ALTE</name>
<dbReference type="InterPro" id="IPR001173">
    <property type="entry name" value="Glyco_trans_2-like"/>
</dbReference>
<keyword evidence="3" id="KW-1185">Reference proteome</keyword>
<keyword evidence="2" id="KW-0808">Transferase</keyword>
<dbReference type="EMBL" id="JAAAWO010000008">
    <property type="protein sequence ID" value="NDW16243.1"/>
    <property type="molecule type" value="Genomic_DNA"/>
</dbReference>
<reference evidence="2 3" key="1">
    <citation type="submission" date="2020-01" db="EMBL/GenBank/DDBJ databases">
        <title>Genomes of bacteria type strains.</title>
        <authorList>
            <person name="Chen J."/>
            <person name="Zhu S."/>
            <person name="Yang J."/>
        </authorList>
    </citation>
    <scope>NUCLEOTIDE SEQUENCE [LARGE SCALE GENOMIC DNA]</scope>
    <source>
        <strain evidence="2 3">LMG 24078</strain>
    </source>
</reference>
<dbReference type="Proteomes" id="UP000471381">
    <property type="component" value="Unassembled WGS sequence"/>
</dbReference>
<organism evidence="2 3">
    <name type="scientific">Alteromonas genovensis</name>
    <dbReference type="NCBI Taxonomy" id="471225"/>
    <lineage>
        <taxon>Bacteria</taxon>
        <taxon>Pseudomonadati</taxon>
        <taxon>Pseudomonadota</taxon>
        <taxon>Gammaproteobacteria</taxon>
        <taxon>Alteromonadales</taxon>
        <taxon>Alteromonadaceae</taxon>
        <taxon>Alteromonas/Salinimonas group</taxon>
        <taxon>Alteromonas</taxon>
    </lineage>
</organism>
<dbReference type="PANTHER" id="PTHR22916">
    <property type="entry name" value="GLYCOSYLTRANSFERASE"/>
    <property type="match status" value="1"/>
</dbReference>
<dbReference type="InterPro" id="IPR029044">
    <property type="entry name" value="Nucleotide-diphossugar_trans"/>
</dbReference>
<comment type="caution">
    <text evidence="2">The sequence shown here is derived from an EMBL/GenBank/DDBJ whole genome shotgun (WGS) entry which is preliminary data.</text>
</comment>
<dbReference type="Gene3D" id="3.90.550.10">
    <property type="entry name" value="Spore Coat Polysaccharide Biosynthesis Protein SpsA, Chain A"/>
    <property type="match status" value="1"/>
</dbReference>
<proteinExistence type="predicted"/>
<sequence length="664" mass="75838">MEQLIKRSNLFNVPYYKRRYDLSPGTNAIRHYLIKGADADNFPNEWFDTAWYKVNYDDVALSGVNPFVHYIQHGREEGRATNRMQFHSQEINGLGADKEHIVQMLWRGFSKYSLKQLKSLYSNASTTESVKYSAIWHTARWFYFLGQFEKALSISRLAIEELDFKVFGKSGVLMHAFCLQKNGENFKSEAFIRRYYQGDNLDEDILLALTNCAGSPYKKLSLLNQIYHQHGLVGLSLSDSYEELSLEGLSAEKGLVEYENGALVSVIVPCFNAEQTIKTALGSLVAQSWKNLEIIVVDDCSTDKTALVVEKLAAVYPQITLIKQTKNSGAYSARNVGLATANGSFITTHDADDWSHPQKIQLQVEYLFKNKPVVGVCTQWVRATSKLNFEHNWRLNPRLIHWSHSSFLFRRGVFEELGYWDSVLAGGDTEYLWRVESHFGFNSVKKIHSEVPLAFALDDEKSLTRNNATHIKTMYHGMRHIYRSACQWWHSQDDANLYMALKENRKFPAPPTMISKNNNNMSGDVVFISDFCDGRQSAEAYEVIAALVRDGKKVFLYHLPRPHEKQGQLSSFFFELLLNSNVNACVYGMSLSIECVCVLDPQLLLENQEELATLDSCKLFICAKNEQCFHTEKARNLVIPSKLLEVVIIENLDTLSEYLADKKL</sequence>
<evidence type="ECO:0000313" key="2">
    <source>
        <dbReference type="EMBL" id="NDW16243.1"/>
    </source>
</evidence>
<dbReference type="PANTHER" id="PTHR22916:SF3">
    <property type="entry name" value="UDP-GLCNAC:BETAGAL BETA-1,3-N-ACETYLGLUCOSAMINYLTRANSFERASE-LIKE PROTEIN 1"/>
    <property type="match status" value="1"/>
</dbReference>
<dbReference type="Pfam" id="PF00535">
    <property type="entry name" value="Glycos_transf_2"/>
    <property type="match status" value="1"/>
</dbReference>
<gene>
    <name evidence="2" type="ORF">GTQ48_12005</name>
</gene>
<dbReference type="AlphaFoldDB" id="A0A6N9TG12"/>
<protein>
    <submittedName>
        <fullName evidence="2">Glycosyltransferase</fullName>
    </submittedName>
</protein>
<dbReference type="SUPFAM" id="SSF53448">
    <property type="entry name" value="Nucleotide-diphospho-sugar transferases"/>
    <property type="match status" value="1"/>
</dbReference>